<organism evidence="2 3">
    <name type="scientific">Polyangium fumosum</name>
    <dbReference type="NCBI Taxonomy" id="889272"/>
    <lineage>
        <taxon>Bacteria</taxon>
        <taxon>Pseudomonadati</taxon>
        <taxon>Myxococcota</taxon>
        <taxon>Polyangia</taxon>
        <taxon>Polyangiales</taxon>
        <taxon>Polyangiaceae</taxon>
        <taxon>Polyangium</taxon>
    </lineage>
</organism>
<keyword evidence="3" id="KW-1185">Reference proteome</keyword>
<reference evidence="2 3" key="1">
    <citation type="submission" date="2019-04" db="EMBL/GenBank/DDBJ databases">
        <authorList>
            <person name="Li Y."/>
            <person name="Wang J."/>
        </authorList>
    </citation>
    <scope>NUCLEOTIDE SEQUENCE [LARGE SCALE GENOMIC DNA]</scope>
    <source>
        <strain evidence="2 3">DSM 14668</strain>
    </source>
</reference>
<dbReference type="Proteomes" id="UP000309215">
    <property type="component" value="Unassembled WGS sequence"/>
</dbReference>
<feature type="compositionally biased region" description="Low complexity" evidence="1">
    <location>
        <begin position="46"/>
        <end position="62"/>
    </location>
</feature>
<name>A0A4U1JGU3_9BACT</name>
<sequence length="253" mass="26377">MSQGMSDFSVALATGLVVLAAGGLAAGCIGPQGAVEPCPPCPCENPSSGASASDAPPAAARSDLPVPDPVVPTGPMIWDGGGISNLPTIEPPGSWFVYSDKTAAGVKKPPSVEEFTSAIENGAIHTTGKGYTEWGGGIGTNLCGAPLLTPVDGTKYKGIRFKASGSTPMKFLVATVDTMPEFGRCKKCYDHFTVAITNLSAEMKTYELKWSDLKQLGWGDKAKLDTKALVGLNWTSKDAVAWDFTIDDVAFLE</sequence>
<evidence type="ECO:0008006" key="4">
    <source>
        <dbReference type="Google" id="ProtNLM"/>
    </source>
</evidence>
<dbReference type="SUPFAM" id="SSF49785">
    <property type="entry name" value="Galactose-binding domain-like"/>
    <property type="match status" value="1"/>
</dbReference>
<evidence type="ECO:0000256" key="1">
    <source>
        <dbReference type="SAM" id="MobiDB-lite"/>
    </source>
</evidence>
<dbReference type="AlphaFoldDB" id="A0A4U1JGU3"/>
<dbReference type="InterPro" id="IPR008979">
    <property type="entry name" value="Galactose-bd-like_sf"/>
</dbReference>
<gene>
    <name evidence="2" type="ORF">E8A74_06410</name>
</gene>
<proteinExistence type="predicted"/>
<protein>
    <recommendedName>
        <fullName evidence="4">CBM11 domain-containing protein</fullName>
    </recommendedName>
</protein>
<dbReference type="OrthoDB" id="5510995at2"/>
<dbReference type="RefSeq" id="WP_136928041.1">
    <property type="nucleotide sequence ID" value="NZ_SSMQ01000005.1"/>
</dbReference>
<dbReference type="EMBL" id="SSMQ01000005">
    <property type="protein sequence ID" value="TKD11767.1"/>
    <property type="molecule type" value="Genomic_DNA"/>
</dbReference>
<feature type="region of interest" description="Disordered" evidence="1">
    <location>
        <begin position="44"/>
        <end position="75"/>
    </location>
</feature>
<comment type="caution">
    <text evidence="2">The sequence shown here is derived from an EMBL/GenBank/DDBJ whole genome shotgun (WGS) entry which is preliminary data.</text>
</comment>
<evidence type="ECO:0000313" key="2">
    <source>
        <dbReference type="EMBL" id="TKD11767.1"/>
    </source>
</evidence>
<accession>A0A4U1JGU3</accession>
<evidence type="ECO:0000313" key="3">
    <source>
        <dbReference type="Proteomes" id="UP000309215"/>
    </source>
</evidence>